<dbReference type="EMBL" id="AJTF01000032">
    <property type="protein sequence ID" value="EIJ27709.1"/>
    <property type="molecule type" value="Genomic_DNA"/>
</dbReference>
<proteinExistence type="predicted"/>
<dbReference type="Proteomes" id="UP000006410">
    <property type="component" value="Unassembled WGS sequence"/>
</dbReference>
<protein>
    <submittedName>
        <fullName evidence="1">AAA ATPase domain protein</fullName>
    </submittedName>
</protein>
<accession>A0AA87LS50</accession>
<name>A0AA87LS50_BIFLL</name>
<reference evidence="1 2" key="1">
    <citation type="journal article" date="2013" name="Genome Announc.">
        <title>Draft Genome Sequences of Two Pairs of Human Intestinal Bifidobacterium longum subsp. longum Strains, 44B and 1-6B and 35B and 2-2B, Consecutively Isolated from Two Children after a 5-Year Time Period.</title>
        <authorList>
            <person name="Shkoporov A.N."/>
            <person name="Efimov B.A."/>
            <person name="Khokhlova E.V."/>
            <person name="Chaplin A.V."/>
            <person name="Kafarskaya L.I."/>
            <person name="Durkin A.S."/>
            <person name="McCorrison J."/>
            <person name="Torralba M."/>
            <person name="Gillis M."/>
            <person name="Sutton G."/>
            <person name="Weibel D.B."/>
            <person name="Nelson K.E."/>
            <person name="Smeianov V.V."/>
        </authorList>
    </citation>
    <scope>NUCLEOTIDE SEQUENCE [LARGE SCALE GENOMIC DNA]</scope>
    <source>
        <strain evidence="1 2">1-6B</strain>
    </source>
</reference>
<gene>
    <name evidence="1" type="ORF">HMPREF1313_2486</name>
</gene>
<dbReference type="AlphaFoldDB" id="A0AA87LS50"/>
<evidence type="ECO:0000313" key="2">
    <source>
        <dbReference type="Proteomes" id="UP000006410"/>
    </source>
</evidence>
<organism evidence="1 2">
    <name type="scientific">Bifidobacterium longum subsp. longum 1-6B</name>
    <dbReference type="NCBI Taxonomy" id="1161744"/>
    <lineage>
        <taxon>Bacteria</taxon>
        <taxon>Bacillati</taxon>
        <taxon>Actinomycetota</taxon>
        <taxon>Actinomycetes</taxon>
        <taxon>Bifidobacteriales</taxon>
        <taxon>Bifidobacteriaceae</taxon>
        <taxon>Bifidobacterium</taxon>
    </lineage>
</organism>
<comment type="caution">
    <text evidence="1">The sequence shown here is derived from an EMBL/GenBank/DDBJ whole genome shotgun (WGS) entry which is preliminary data.</text>
</comment>
<evidence type="ECO:0000313" key="1">
    <source>
        <dbReference type="EMBL" id="EIJ27709.1"/>
    </source>
</evidence>
<sequence length="75" mass="8457">MLVSFIVDILQHLAEIKALVILIEDCHWMDEDSLTLLQRVMNQLVHYPIAFVLTKHLGTTPELGLCLNALMSQGV</sequence>